<proteinExistence type="predicted"/>
<comment type="caution">
    <text evidence="1">The sequence shown here is derived from an EMBL/GenBank/DDBJ whole genome shotgun (WGS) entry which is preliminary data.</text>
</comment>
<dbReference type="Proteomes" id="UP000765509">
    <property type="component" value="Unassembled WGS sequence"/>
</dbReference>
<dbReference type="EMBL" id="AVOT02065085">
    <property type="protein sequence ID" value="MBW0557290.1"/>
    <property type="molecule type" value="Genomic_DNA"/>
</dbReference>
<protein>
    <submittedName>
        <fullName evidence="1">Uncharacterized protein</fullName>
    </submittedName>
</protein>
<sequence>MNPQGRSYGSGYSDLVNIFSTEEVEELLFGYPSSPSNSTAFWDWVNAPSSTPPSPPALAPILNASSPSSYSREVPEAAMTFYAFIEGAYDPCLFVPDPFDYFSKEGTSVAIKPKRHHQWRKGHPYYLRPRDSNGRAITMRRLN</sequence>
<keyword evidence="2" id="KW-1185">Reference proteome</keyword>
<gene>
    <name evidence="1" type="ORF">O181_097005</name>
</gene>
<organism evidence="1 2">
    <name type="scientific">Austropuccinia psidii MF-1</name>
    <dbReference type="NCBI Taxonomy" id="1389203"/>
    <lineage>
        <taxon>Eukaryota</taxon>
        <taxon>Fungi</taxon>
        <taxon>Dikarya</taxon>
        <taxon>Basidiomycota</taxon>
        <taxon>Pucciniomycotina</taxon>
        <taxon>Pucciniomycetes</taxon>
        <taxon>Pucciniales</taxon>
        <taxon>Sphaerophragmiaceae</taxon>
        <taxon>Austropuccinia</taxon>
    </lineage>
</organism>
<evidence type="ECO:0000313" key="1">
    <source>
        <dbReference type="EMBL" id="MBW0557290.1"/>
    </source>
</evidence>
<accession>A0A9Q3J8Q1</accession>
<dbReference type="AlphaFoldDB" id="A0A9Q3J8Q1"/>
<name>A0A9Q3J8Q1_9BASI</name>
<evidence type="ECO:0000313" key="2">
    <source>
        <dbReference type="Proteomes" id="UP000765509"/>
    </source>
</evidence>
<reference evidence="1" key="1">
    <citation type="submission" date="2021-03" db="EMBL/GenBank/DDBJ databases">
        <title>Draft genome sequence of rust myrtle Austropuccinia psidii MF-1, a brazilian biotype.</title>
        <authorList>
            <person name="Quecine M.C."/>
            <person name="Pachon D.M.R."/>
            <person name="Bonatelli M.L."/>
            <person name="Correr F.H."/>
            <person name="Franceschini L.M."/>
            <person name="Leite T.F."/>
            <person name="Margarido G.R.A."/>
            <person name="Almeida C.A."/>
            <person name="Ferrarezi J.A."/>
            <person name="Labate C.A."/>
        </authorList>
    </citation>
    <scope>NUCLEOTIDE SEQUENCE</scope>
    <source>
        <strain evidence="1">MF-1</strain>
    </source>
</reference>